<sequence>MKAPVFFHVRLRRGGGLAELTEVIERFTPVVQPLAPSAVVAQLAGSHRLFGVGPVDLAQRLRLQAAAWCGLETVVGIGSSWTVAAMASSRTQSSGVLEVTPSETAKFLGPLPVGELYGIHRTQADDLHRLGVETIGQLADLPSETVVRILGRAGRGLQEHARGVDRRVVVRGRAAQTLSVRADFARDTLDGWEVHAATLRLVTELAARLRSRGQAARSITVVVSMADRRDLSKTRALRAVSAHTDDLRLAVYGVLDGFGLQRARLRRIGLVADAVDAAQAHTQLTLDRAREARLRVEPVVDALNARFGPGTVAPAAALTGQL</sequence>
<evidence type="ECO:0000256" key="1">
    <source>
        <dbReference type="ARBA" id="ARBA00010945"/>
    </source>
</evidence>
<dbReference type="SUPFAM" id="SSF100879">
    <property type="entry name" value="Lesion bypass DNA polymerase (Y-family), little finger domain"/>
    <property type="match status" value="1"/>
</dbReference>
<dbReference type="Gene3D" id="1.10.150.20">
    <property type="entry name" value="5' to 3' exonuclease, C-terminal subdomain"/>
    <property type="match status" value="1"/>
</dbReference>
<protein>
    <recommendedName>
        <fullName evidence="4">UmuC domain-containing protein</fullName>
    </recommendedName>
</protein>
<dbReference type="InterPro" id="IPR017961">
    <property type="entry name" value="DNA_pol_Y-fam_little_finger"/>
</dbReference>
<feature type="domain" description="UmuC" evidence="4">
    <location>
        <begin position="19"/>
        <end position="120"/>
    </location>
</feature>
<dbReference type="PANTHER" id="PTHR35369">
    <property type="entry name" value="BLR3025 PROTEIN-RELATED"/>
    <property type="match status" value="1"/>
</dbReference>
<comment type="function">
    <text evidence="3">Poorly processive, error-prone DNA polymerase involved in untargeted mutagenesis. Copies undamaged DNA at stalled replication forks, which arise in vivo from mismatched or misaligned primer ends. These misaligned primers can be extended by PolIV. Exhibits no 3'-5' exonuclease (proofreading) activity. May be involved in translesional synthesis, in conjunction with the beta clamp from PolIII.</text>
</comment>
<name>A0ABZ1HRN3_STRPH</name>
<reference evidence="5 6" key="1">
    <citation type="submission" date="2022-10" db="EMBL/GenBank/DDBJ databases">
        <title>The complete genomes of actinobacterial strains from the NBC collection.</title>
        <authorList>
            <person name="Joergensen T.S."/>
            <person name="Alvarez Arevalo M."/>
            <person name="Sterndorff E.B."/>
            <person name="Faurdal D."/>
            <person name="Vuksanovic O."/>
            <person name="Mourched A.-S."/>
            <person name="Charusanti P."/>
            <person name="Shaw S."/>
            <person name="Blin K."/>
            <person name="Weber T."/>
        </authorList>
    </citation>
    <scope>NUCLEOTIDE SEQUENCE [LARGE SCALE GENOMIC DNA]</scope>
    <source>
        <strain evidence="5 6">NBC 01752</strain>
    </source>
</reference>
<evidence type="ECO:0000259" key="4">
    <source>
        <dbReference type="PROSITE" id="PS50173"/>
    </source>
</evidence>
<evidence type="ECO:0000313" key="6">
    <source>
        <dbReference type="Proteomes" id="UP001340816"/>
    </source>
</evidence>
<gene>
    <name evidence="5" type="ORF">OHB35_53030</name>
</gene>
<dbReference type="InterPro" id="IPR050356">
    <property type="entry name" value="SulA_CellDiv_inhibitor"/>
</dbReference>
<dbReference type="InterPro" id="IPR036775">
    <property type="entry name" value="DNA_pol_Y-fam_lit_finger_sf"/>
</dbReference>
<dbReference type="Proteomes" id="UP001340816">
    <property type="component" value="Chromosome"/>
</dbReference>
<dbReference type="InterPro" id="IPR043502">
    <property type="entry name" value="DNA/RNA_pol_sf"/>
</dbReference>
<evidence type="ECO:0000313" key="5">
    <source>
        <dbReference type="EMBL" id="WSD21268.1"/>
    </source>
</evidence>
<dbReference type="RefSeq" id="WP_326762805.1">
    <property type="nucleotide sequence ID" value="NZ_CP109135.1"/>
</dbReference>
<dbReference type="PANTHER" id="PTHR35369:SF2">
    <property type="entry name" value="BLR3025 PROTEIN"/>
    <property type="match status" value="1"/>
</dbReference>
<dbReference type="Gene3D" id="3.30.1490.100">
    <property type="entry name" value="DNA polymerase, Y-family, little finger domain"/>
    <property type="match status" value="1"/>
</dbReference>
<dbReference type="Pfam" id="PF11799">
    <property type="entry name" value="IMS_C"/>
    <property type="match status" value="1"/>
</dbReference>
<keyword evidence="2" id="KW-0227">DNA damage</keyword>
<keyword evidence="6" id="KW-1185">Reference proteome</keyword>
<comment type="similarity">
    <text evidence="1">Belongs to the DNA polymerase type-Y family.</text>
</comment>
<accession>A0ABZ1HRN3</accession>
<dbReference type="EMBL" id="CP109135">
    <property type="protein sequence ID" value="WSD21268.1"/>
    <property type="molecule type" value="Genomic_DNA"/>
</dbReference>
<dbReference type="InterPro" id="IPR043128">
    <property type="entry name" value="Rev_trsase/Diguanyl_cyclase"/>
</dbReference>
<dbReference type="Gene3D" id="3.30.70.270">
    <property type="match status" value="1"/>
</dbReference>
<dbReference type="SUPFAM" id="SSF56672">
    <property type="entry name" value="DNA/RNA polymerases"/>
    <property type="match status" value="1"/>
</dbReference>
<dbReference type="PROSITE" id="PS50173">
    <property type="entry name" value="UMUC"/>
    <property type="match status" value="1"/>
</dbReference>
<dbReference type="InterPro" id="IPR001126">
    <property type="entry name" value="UmuC"/>
</dbReference>
<evidence type="ECO:0000256" key="3">
    <source>
        <dbReference type="ARBA" id="ARBA00025589"/>
    </source>
</evidence>
<evidence type="ECO:0000256" key="2">
    <source>
        <dbReference type="ARBA" id="ARBA00022763"/>
    </source>
</evidence>
<proteinExistence type="inferred from homology"/>
<organism evidence="5 6">
    <name type="scientific">Streptomyces phaeochromogenes</name>
    <dbReference type="NCBI Taxonomy" id="1923"/>
    <lineage>
        <taxon>Bacteria</taxon>
        <taxon>Bacillati</taxon>
        <taxon>Actinomycetota</taxon>
        <taxon>Actinomycetes</taxon>
        <taxon>Kitasatosporales</taxon>
        <taxon>Streptomycetaceae</taxon>
        <taxon>Streptomyces</taxon>
        <taxon>Streptomyces phaeochromogenes group</taxon>
    </lineage>
</organism>